<dbReference type="RefSeq" id="WP_179483018.1">
    <property type="nucleotide sequence ID" value="NZ_JACCFW010000001.1"/>
</dbReference>
<evidence type="ECO:0008006" key="4">
    <source>
        <dbReference type="Google" id="ProtNLM"/>
    </source>
</evidence>
<feature type="transmembrane region" description="Helical" evidence="1">
    <location>
        <begin position="79"/>
        <end position="99"/>
    </location>
</feature>
<proteinExistence type="predicted"/>
<name>A0A853DP93_9MICO</name>
<organism evidence="2 3">
    <name type="scientific">Allobranchiibius huperziae</name>
    <dbReference type="NCBI Taxonomy" id="1874116"/>
    <lineage>
        <taxon>Bacteria</taxon>
        <taxon>Bacillati</taxon>
        <taxon>Actinomycetota</taxon>
        <taxon>Actinomycetes</taxon>
        <taxon>Micrococcales</taxon>
        <taxon>Dermacoccaceae</taxon>
        <taxon>Allobranchiibius</taxon>
    </lineage>
</organism>
<keyword evidence="3" id="KW-1185">Reference proteome</keyword>
<accession>A0A853DP93</accession>
<evidence type="ECO:0000256" key="1">
    <source>
        <dbReference type="SAM" id="Phobius"/>
    </source>
</evidence>
<keyword evidence="1" id="KW-0472">Membrane</keyword>
<sequence length="154" mass="16939">MKAALVIGCLAAVLLWVWLARRRFQERHLTWLVRRARGDITRARTVTVGAESAALILACGVLALGVLSEQLWAAFYVRIPAAVLVLALYVPYAAMLAPVRTAARLRRSPQQRMVDLGAPAQVADRIARVGRPYAVAGSVVMLAAVYVLFWHHID</sequence>
<dbReference type="Proteomes" id="UP000571817">
    <property type="component" value="Unassembled WGS sequence"/>
</dbReference>
<keyword evidence="1" id="KW-1133">Transmembrane helix</keyword>
<keyword evidence="1" id="KW-0812">Transmembrane</keyword>
<dbReference type="AlphaFoldDB" id="A0A853DP93"/>
<evidence type="ECO:0000313" key="2">
    <source>
        <dbReference type="EMBL" id="NYJ75955.1"/>
    </source>
</evidence>
<feature type="transmembrane region" description="Helical" evidence="1">
    <location>
        <begin position="46"/>
        <end position="67"/>
    </location>
</feature>
<reference evidence="2 3" key="1">
    <citation type="submission" date="2020-07" db="EMBL/GenBank/DDBJ databases">
        <title>Sequencing the genomes of 1000 actinobacteria strains.</title>
        <authorList>
            <person name="Klenk H.-P."/>
        </authorList>
    </citation>
    <scope>NUCLEOTIDE SEQUENCE [LARGE SCALE GENOMIC DNA]</scope>
    <source>
        <strain evidence="2 3">DSM 29531</strain>
    </source>
</reference>
<gene>
    <name evidence="2" type="ORF">HNR15_002918</name>
</gene>
<comment type="caution">
    <text evidence="2">The sequence shown here is derived from an EMBL/GenBank/DDBJ whole genome shotgun (WGS) entry which is preliminary data.</text>
</comment>
<dbReference type="EMBL" id="JACCFW010000001">
    <property type="protein sequence ID" value="NYJ75955.1"/>
    <property type="molecule type" value="Genomic_DNA"/>
</dbReference>
<feature type="transmembrane region" description="Helical" evidence="1">
    <location>
        <begin position="133"/>
        <end position="153"/>
    </location>
</feature>
<evidence type="ECO:0000313" key="3">
    <source>
        <dbReference type="Proteomes" id="UP000571817"/>
    </source>
</evidence>
<protein>
    <recommendedName>
        <fullName evidence="4">Integral membrane protein</fullName>
    </recommendedName>
</protein>